<feature type="non-terminal residue" evidence="3">
    <location>
        <position position="59"/>
    </location>
</feature>
<dbReference type="Pfam" id="PF00685">
    <property type="entry name" value="Sulfotransfer_1"/>
    <property type="match status" value="1"/>
</dbReference>
<dbReference type="SUPFAM" id="SSF52540">
    <property type="entry name" value="P-loop containing nucleoside triphosphate hydrolases"/>
    <property type="match status" value="1"/>
</dbReference>
<comment type="caution">
    <text evidence="3">The sequence shown here is derived from an EMBL/GenBank/DDBJ whole genome shotgun (WGS) entry which is preliminary data.</text>
</comment>
<dbReference type="EMBL" id="CACTIH010003609">
    <property type="protein sequence ID" value="CAA2977497.1"/>
    <property type="molecule type" value="Genomic_DNA"/>
</dbReference>
<dbReference type="OrthoDB" id="205623at2759"/>
<dbReference type="EC" id="2.8.2.-" evidence="1"/>
<evidence type="ECO:0000313" key="3">
    <source>
        <dbReference type="EMBL" id="CAA2977497.1"/>
    </source>
</evidence>
<evidence type="ECO:0000313" key="4">
    <source>
        <dbReference type="Proteomes" id="UP000594638"/>
    </source>
</evidence>
<dbReference type="Gene3D" id="3.40.50.300">
    <property type="entry name" value="P-loop containing nucleotide triphosphate hydrolases"/>
    <property type="match status" value="1"/>
</dbReference>
<name>A0A8S0REQ9_OLEEU</name>
<reference evidence="3 4" key="1">
    <citation type="submission" date="2019-12" db="EMBL/GenBank/DDBJ databases">
        <authorList>
            <person name="Alioto T."/>
            <person name="Alioto T."/>
            <person name="Gomez Garrido J."/>
        </authorList>
    </citation>
    <scope>NUCLEOTIDE SEQUENCE [LARGE SCALE GENOMIC DNA]</scope>
</reference>
<keyword evidence="4" id="KW-1185">Reference proteome</keyword>
<protein>
    <recommendedName>
        <fullName evidence="1">Sulfotransferase</fullName>
        <ecNumber evidence="1">2.8.2.-</ecNumber>
    </recommendedName>
</protein>
<organism evidence="3 4">
    <name type="scientific">Olea europaea subsp. europaea</name>
    <dbReference type="NCBI Taxonomy" id="158383"/>
    <lineage>
        <taxon>Eukaryota</taxon>
        <taxon>Viridiplantae</taxon>
        <taxon>Streptophyta</taxon>
        <taxon>Embryophyta</taxon>
        <taxon>Tracheophyta</taxon>
        <taxon>Spermatophyta</taxon>
        <taxon>Magnoliopsida</taxon>
        <taxon>eudicotyledons</taxon>
        <taxon>Gunneridae</taxon>
        <taxon>Pentapetalae</taxon>
        <taxon>asterids</taxon>
        <taxon>lamiids</taxon>
        <taxon>Lamiales</taxon>
        <taxon>Oleaceae</taxon>
        <taxon>Oleeae</taxon>
        <taxon>Olea</taxon>
    </lineage>
</organism>
<gene>
    <name evidence="3" type="ORF">OLEA9_A111285</name>
</gene>
<dbReference type="AlphaFoldDB" id="A0A8S0REQ9"/>
<dbReference type="Gramene" id="OE9A111285T1">
    <property type="protein sequence ID" value="OE9A111285C1"/>
    <property type="gene ID" value="OE9A111285"/>
</dbReference>
<dbReference type="Proteomes" id="UP000594638">
    <property type="component" value="Unassembled WGS sequence"/>
</dbReference>
<keyword evidence="1" id="KW-0808">Transferase</keyword>
<proteinExistence type="inferred from homology"/>
<comment type="similarity">
    <text evidence="1">Belongs to the sulfotransferase 1 family.</text>
</comment>
<dbReference type="InterPro" id="IPR000863">
    <property type="entry name" value="Sulfotransferase_dom"/>
</dbReference>
<accession>A0A8S0REQ9</accession>
<evidence type="ECO:0000259" key="2">
    <source>
        <dbReference type="Pfam" id="PF00685"/>
    </source>
</evidence>
<sequence length="59" mass="6845">MLEDILKLHSILSNLEINKTGKLVYGQESMVYFLQGEVGDWKNHLSTEMVKKLDQITKH</sequence>
<dbReference type="GO" id="GO:0008146">
    <property type="term" value="F:sulfotransferase activity"/>
    <property type="evidence" value="ECO:0007669"/>
    <property type="project" value="InterPro"/>
</dbReference>
<feature type="domain" description="Sulfotransferase" evidence="2">
    <location>
        <begin position="14"/>
        <end position="58"/>
    </location>
</feature>
<dbReference type="InterPro" id="IPR027417">
    <property type="entry name" value="P-loop_NTPase"/>
</dbReference>
<evidence type="ECO:0000256" key="1">
    <source>
        <dbReference type="RuleBase" id="RU361155"/>
    </source>
</evidence>